<dbReference type="GO" id="GO:0016020">
    <property type="term" value="C:membrane"/>
    <property type="evidence" value="ECO:0007669"/>
    <property type="project" value="InterPro"/>
</dbReference>
<dbReference type="Gene3D" id="1.10.45.10">
    <property type="entry name" value="Vanillyl-alcohol Oxidase, Chain A, domain 4"/>
    <property type="match status" value="1"/>
</dbReference>
<dbReference type="InterPro" id="IPR006094">
    <property type="entry name" value="Oxid_FAD_bind_N"/>
</dbReference>
<evidence type="ECO:0000256" key="1">
    <source>
        <dbReference type="ARBA" id="ARBA00023002"/>
    </source>
</evidence>
<evidence type="ECO:0000259" key="2">
    <source>
        <dbReference type="PROSITE" id="PS51387"/>
    </source>
</evidence>
<dbReference type="Gene3D" id="3.30.465.10">
    <property type="match status" value="1"/>
</dbReference>
<dbReference type="Gene3D" id="3.30.43.10">
    <property type="entry name" value="Uridine Diphospho-n-acetylenolpyruvylglucosamine Reductase, domain 2"/>
    <property type="match status" value="1"/>
</dbReference>
<dbReference type="GO" id="GO:0003885">
    <property type="term" value="F:D-arabinono-1,4-lactone oxidase activity"/>
    <property type="evidence" value="ECO:0007669"/>
    <property type="project" value="InterPro"/>
</dbReference>
<dbReference type="SUPFAM" id="SSF56176">
    <property type="entry name" value="FAD-binding/transporter-associated domain-like"/>
    <property type="match status" value="1"/>
</dbReference>
<dbReference type="InterPro" id="IPR036318">
    <property type="entry name" value="FAD-bd_PCMH-like_sf"/>
</dbReference>
<dbReference type="PROSITE" id="PS51387">
    <property type="entry name" value="FAD_PCMH"/>
    <property type="match status" value="1"/>
</dbReference>
<protein>
    <submittedName>
        <fullName evidence="3">Putative xylitol oxidase</fullName>
    </submittedName>
</protein>
<gene>
    <name evidence="3" type="primary">xyoA</name>
    <name evidence="3" type="ORF">PHY01_18000</name>
</gene>
<accession>A0A4Y3WKN0</accession>
<dbReference type="PANTHER" id="PTHR43762:SF1">
    <property type="entry name" value="D-ARABINONO-1,4-LACTONE OXIDASE"/>
    <property type="match status" value="1"/>
</dbReference>
<dbReference type="InterPro" id="IPR016169">
    <property type="entry name" value="FAD-bd_PCMH_sub2"/>
</dbReference>
<evidence type="ECO:0000313" key="3">
    <source>
        <dbReference type="EMBL" id="GEC19517.1"/>
    </source>
</evidence>
<dbReference type="Gene3D" id="3.30.70.2520">
    <property type="match status" value="1"/>
</dbReference>
<dbReference type="GO" id="GO:0071949">
    <property type="term" value="F:FAD binding"/>
    <property type="evidence" value="ECO:0007669"/>
    <property type="project" value="InterPro"/>
</dbReference>
<evidence type="ECO:0000313" key="4">
    <source>
        <dbReference type="Proteomes" id="UP000320338"/>
    </source>
</evidence>
<dbReference type="EMBL" id="BJNG01000015">
    <property type="protein sequence ID" value="GEC19517.1"/>
    <property type="molecule type" value="Genomic_DNA"/>
</dbReference>
<sequence>MPPGSFGPVTRAQNWAGNVVFSARAVHRPRSVPEVQELVAASDRVRALGTGHSFSPVADTPGDLVVLSGLPDTTTIDGDLVTVPAGMPYAGLTGRLHAAGRALPNLGSLPHISVAGACATGTHGSGDGNGALATRVRSAELVRADGTLDVVDDPASVVALGALGIVTSLTLETVPAFDLAQWVVLDVPFHGFDLLPELLAGAYSVSAFTYWDRPVFDQVWLKRRVADAPPEDHWMGGRPADGPRHMTRGEPTGHCTDQLGRPGPWHERLPHFRAGFRPSSGAELQSEYLVPRAVAPAALRAVEAVAEVVAPVLLVSEVRSVAADDLWLSAAYGRDSVAVHFTWVPDAAAVAPAVAAVEAALDPFDARPHWGKVFTTPPGRVRELWERLPDFAARAREVDPTGKFGNPMLETYLG</sequence>
<dbReference type="Gene3D" id="3.30.70.2530">
    <property type="match status" value="1"/>
</dbReference>
<feature type="domain" description="FAD-binding PCMH-type" evidence="2">
    <location>
        <begin position="19"/>
        <end position="176"/>
    </location>
</feature>
<dbReference type="PANTHER" id="PTHR43762">
    <property type="entry name" value="L-GULONOLACTONE OXIDASE"/>
    <property type="match status" value="1"/>
</dbReference>
<dbReference type="GO" id="GO:0080049">
    <property type="term" value="F:L-gulono-1,4-lactone dehydrogenase activity"/>
    <property type="evidence" value="ECO:0007669"/>
    <property type="project" value="TreeGrafter"/>
</dbReference>
<reference evidence="3 4" key="1">
    <citation type="submission" date="2019-06" db="EMBL/GenBank/DDBJ databases">
        <title>Whole genome shotgun sequence of Pseudonocardia hydrocarbonoxydans NBRC 14498.</title>
        <authorList>
            <person name="Hosoyama A."/>
            <person name="Uohara A."/>
            <person name="Ohji S."/>
            <person name="Ichikawa N."/>
        </authorList>
    </citation>
    <scope>NUCLEOTIDE SEQUENCE [LARGE SCALE GENOMIC DNA]</scope>
    <source>
        <strain evidence="3 4">NBRC 14498</strain>
    </source>
</reference>
<keyword evidence="4" id="KW-1185">Reference proteome</keyword>
<dbReference type="Proteomes" id="UP000320338">
    <property type="component" value="Unassembled WGS sequence"/>
</dbReference>
<keyword evidence="1" id="KW-0560">Oxidoreductase</keyword>
<dbReference type="AlphaFoldDB" id="A0A4Y3WKN0"/>
<dbReference type="InterPro" id="IPR016167">
    <property type="entry name" value="FAD-bd_PCMH_sub1"/>
</dbReference>
<comment type="caution">
    <text evidence="3">The sequence shown here is derived from an EMBL/GenBank/DDBJ whole genome shotgun (WGS) entry which is preliminary data.</text>
</comment>
<dbReference type="InterPro" id="IPR007173">
    <property type="entry name" value="ALO_C"/>
</dbReference>
<name>A0A4Y3WKN0_9PSEU</name>
<dbReference type="InterPro" id="IPR016171">
    <property type="entry name" value="Vanillyl_alc_oxidase_C-sub2"/>
</dbReference>
<dbReference type="Pfam" id="PF04030">
    <property type="entry name" value="ALO"/>
    <property type="match status" value="1"/>
</dbReference>
<organism evidence="3 4">
    <name type="scientific">Pseudonocardia hydrocarbonoxydans</name>
    <dbReference type="NCBI Taxonomy" id="76726"/>
    <lineage>
        <taxon>Bacteria</taxon>
        <taxon>Bacillati</taxon>
        <taxon>Actinomycetota</taxon>
        <taxon>Actinomycetes</taxon>
        <taxon>Pseudonocardiales</taxon>
        <taxon>Pseudonocardiaceae</taxon>
        <taxon>Pseudonocardia</taxon>
    </lineage>
</organism>
<dbReference type="Pfam" id="PF01565">
    <property type="entry name" value="FAD_binding_4"/>
    <property type="match status" value="1"/>
</dbReference>
<proteinExistence type="predicted"/>
<dbReference type="PIRSF" id="PIRSF000136">
    <property type="entry name" value="LGO_GLO"/>
    <property type="match status" value="1"/>
</dbReference>
<dbReference type="InterPro" id="IPR016166">
    <property type="entry name" value="FAD-bd_PCMH"/>
</dbReference>
<dbReference type="InterPro" id="IPR010031">
    <property type="entry name" value="FAD_lactone_oxidase-like"/>
</dbReference>